<dbReference type="GO" id="GO:0008198">
    <property type="term" value="F:ferrous iron binding"/>
    <property type="evidence" value="ECO:0007669"/>
    <property type="project" value="UniProtKB-UniRule"/>
</dbReference>
<evidence type="ECO:0000256" key="4">
    <source>
        <dbReference type="ARBA" id="ARBA00022642"/>
    </source>
</evidence>
<dbReference type="GO" id="GO:0000334">
    <property type="term" value="F:3-hydroxyanthranilate 3,4-dioxygenase activity"/>
    <property type="evidence" value="ECO:0007669"/>
    <property type="project" value="UniProtKB-UniRule"/>
</dbReference>
<dbReference type="GO" id="GO:0006569">
    <property type="term" value="P:L-tryptophan catabolic process"/>
    <property type="evidence" value="ECO:0007669"/>
    <property type="project" value="UniProtKB-UniRule"/>
</dbReference>
<dbReference type="EMBL" id="KI911191">
    <property type="protein sequence ID" value="ETR96726.1"/>
    <property type="molecule type" value="Genomic_DNA"/>
</dbReference>
<comment type="pathway">
    <text evidence="9">Cofactor biosynthesis; NAD(+) biosynthesis; quinolinate from L-kynurenine: step 3/3.</text>
</comment>
<dbReference type="InterPro" id="IPR014710">
    <property type="entry name" value="RmlC-like_jellyroll"/>
</dbReference>
<evidence type="ECO:0000256" key="6">
    <source>
        <dbReference type="ARBA" id="ARBA00022964"/>
    </source>
</evidence>
<feature type="binding site" evidence="9">
    <location>
        <position position="172"/>
    </location>
    <ligand>
        <name>a divalent metal cation</name>
        <dbReference type="ChEBI" id="CHEBI:60240"/>
    </ligand>
</feature>
<organism evidence="10 11">
    <name type="scientific">Hypocrea jecorina (strain ATCC 56765 / BCRC 32924 / NRRL 11460 / Rut C-30)</name>
    <name type="common">Trichoderma reesei</name>
    <dbReference type="NCBI Taxonomy" id="1344414"/>
    <lineage>
        <taxon>Eukaryota</taxon>
        <taxon>Fungi</taxon>
        <taxon>Dikarya</taxon>
        <taxon>Ascomycota</taxon>
        <taxon>Pezizomycotina</taxon>
        <taxon>Sordariomycetes</taxon>
        <taxon>Hypocreomycetidae</taxon>
        <taxon>Hypocreales</taxon>
        <taxon>Hypocreaceae</taxon>
        <taxon>Trichoderma</taxon>
    </lineage>
</organism>
<keyword evidence="4 9" id="KW-0662">Pyridine nucleotide biosynthesis</keyword>
<evidence type="ECO:0000313" key="10">
    <source>
        <dbReference type="EMBL" id="ETR96726.1"/>
    </source>
</evidence>
<keyword evidence="3 9" id="KW-0963">Cytoplasm</keyword>
<dbReference type="SUPFAM" id="SSF51182">
    <property type="entry name" value="RmlC-like cupins"/>
    <property type="match status" value="1"/>
</dbReference>
<dbReference type="Proteomes" id="UP000024376">
    <property type="component" value="Unassembled WGS sequence"/>
</dbReference>
<feature type="binding site" evidence="9">
    <location>
        <position position="123"/>
    </location>
    <ligand>
        <name>a divalent metal cation</name>
        <dbReference type="ChEBI" id="CHEBI:60240"/>
    </ligand>
</feature>
<evidence type="ECO:0000313" key="11">
    <source>
        <dbReference type="Proteomes" id="UP000024376"/>
    </source>
</evidence>
<keyword evidence="5 9" id="KW-0479">Metal-binding</keyword>
<evidence type="ECO:0000256" key="9">
    <source>
        <dbReference type="HAMAP-Rule" id="MF_03019"/>
    </source>
</evidence>
<dbReference type="HOGENOM" id="CLU_095765_0_0_1"/>
<dbReference type="InterPro" id="IPR011051">
    <property type="entry name" value="RmlC_Cupin_sf"/>
</dbReference>
<evidence type="ECO:0000256" key="3">
    <source>
        <dbReference type="ARBA" id="ARBA00022490"/>
    </source>
</evidence>
<dbReference type="CDD" id="cd06123">
    <property type="entry name" value="cupin_HAO"/>
    <property type="match status" value="1"/>
</dbReference>
<keyword evidence="7 9" id="KW-0560">Oxidoreductase</keyword>
<dbReference type="KEGG" id="trr:M419DRAFT_93482"/>
<dbReference type="Pfam" id="PF06052">
    <property type="entry name" value="3-HAO"/>
    <property type="match status" value="1"/>
</dbReference>
<dbReference type="NCBIfam" id="TIGR03037">
    <property type="entry name" value="anthran_nbaC"/>
    <property type="match status" value="1"/>
</dbReference>
<feature type="binding site" evidence="9">
    <location>
        <position position="119"/>
    </location>
    <ligand>
        <name>a divalent metal cation</name>
        <dbReference type="ChEBI" id="CHEBI:60240"/>
    </ligand>
</feature>
<feature type="binding site" evidence="9">
    <location>
        <position position="46"/>
    </location>
    <ligand>
        <name>Fe cation</name>
        <dbReference type="ChEBI" id="CHEBI:24875"/>
        <note>catalytic</note>
    </ligand>
</feature>
<dbReference type="GO" id="GO:0034354">
    <property type="term" value="P:'de novo' NAD+ biosynthetic process from L-tryptophan"/>
    <property type="evidence" value="ECO:0007669"/>
    <property type="project" value="UniProtKB-UniRule"/>
</dbReference>
<name>A0A024RXM8_HYPJR</name>
<comment type="cofactor">
    <cofactor evidence="1 9">
        <name>Fe(2+)</name>
        <dbReference type="ChEBI" id="CHEBI:29033"/>
    </cofactor>
</comment>
<feature type="binding site" evidence="9">
    <location>
        <position position="42"/>
    </location>
    <ligand>
        <name>O2</name>
        <dbReference type="ChEBI" id="CHEBI:15379"/>
    </ligand>
</feature>
<comment type="catalytic activity">
    <reaction evidence="9">
        <text>3-hydroxyanthranilate + O2 = (2Z,4Z)-2-amino-3-carboxymuconate 6-semialdehyde</text>
        <dbReference type="Rhea" id="RHEA:17953"/>
        <dbReference type="ChEBI" id="CHEBI:15379"/>
        <dbReference type="ChEBI" id="CHEBI:36559"/>
        <dbReference type="ChEBI" id="CHEBI:77612"/>
        <dbReference type="EC" id="1.13.11.6"/>
    </reaction>
</comment>
<dbReference type="AlphaFoldDB" id="A0A024RXM8"/>
<dbReference type="GO" id="GO:0043420">
    <property type="term" value="P:anthranilate metabolic process"/>
    <property type="evidence" value="ECO:0007669"/>
    <property type="project" value="UniProtKB-UniRule"/>
</dbReference>
<evidence type="ECO:0000256" key="2">
    <source>
        <dbReference type="ARBA" id="ARBA00002752"/>
    </source>
</evidence>
<sequence length="191" mass="21404">MLGPPVNLPKWLEANSHLLQPPVNNYCVYNDDFTIVGGPNARTDYHINQTPEWFYQYRGAMLLKVVDGSTFRDIVIREGDMFLLPANTPHNPVRFANTVGIVLEQRRPADSIDRMRWYCTGQCGQEALAGTGEQEAVVVHEAAFHCTDLGTQIKLAVEDFRADEAKRTCTRCGTVADWAPKPGSIRDPNLE</sequence>
<dbReference type="OrthoDB" id="204928at2759"/>
<dbReference type="PANTHER" id="PTHR15497:SF1">
    <property type="entry name" value="3-HYDROXYANTHRANILATE 3,4-DIOXYGENASE"/>
    <property type="match status" value="1"/>
</dbReference>
<evidence type="ECO:0000256" key="8">
    <source>
        <dbReference type="ARBA" id="ARBA00023004"/>
    </source>
</evidence>
<feature type="binding site" evidence="9">
    <location>
        <position position="104"/>
    </location>
    <ligand>
        <name>substrate</name>
    </ligand>
</feature>
<dbReference type="FunFam" id="2.60.120.10:FF:000093">
    <property type="entry name" value="3-hydroxyanthranilate 3,4-dioxygenase"/>
    <property type="match status" value="1"/>
</dbReference>
<dbReference type="Gene3D" id="2.60.120.10">
    <property type="entry name" value="Jelly Rolls"/>
    <property type="match status" value="1"/>
</dbReference>
<dbReference type="EC" id="1.13.11.6" evidence="9"/>
<dbReference type="GO" id="GO:0005737">
    <property type="term" value="C:cytoplasm"/>
    <property type="evidence" value="ECO:0007669"/>
    <property type="project" value="UniProtKB-SubCell"/>
</dbReference>
<keyword evidence="6 9" id="KW-0223">Dioxygenase</keyword>
<feature type="binding site" evidence="9">
    <location>
        <position position="52"/>
    </location>
    <ligand>
        <name>Fe cation</name>
        <dbReference type="ChEBI" id="CHEBI:24875"/>
        <note>catalytic</note>
    </ligand>
</feature>
<feature type="binding site" evidence="9">
    <location>
        <position position="90"/>
    </location>
    <ligand>
        <name>Fe cation</name>
        <dbReference type="ChEBI" id="CHEBI:24875"/>
        <note>catalytic</note>
    </ligand>
</feature>
<evidence type="ECO:0000256" key="5">
    <source>
        <dbReference type="ARBA" id="ARBA00022723"/>
    </source>
</evidence>
<dbReference type="UniPathway" id="UPA00253">
    <property type="reaction ID" value="UER00330"/>
</dbReference>
<reference evidence="11" key="1">
    <citation type="journal article" date="2013" name="Ind. Biotechnol.">
        <title>Comparative genomics analysis of Trichoderma reesei strains.</title>
        <authorList>
            <person name="Koike H."/>
            <person name="Aerts A."/>
            <person name="LaButti K."/>
            <person name="Grigoriev I.V."/>
            <person name="Baker S.E."/>
        </authorList>
    </citation>
    <scope>NUCLEOTIDE SEQUENCE [LARGE SCALE GENOMIC DNA]</scope>
    <source>
        <strain evidence="11">ATCC 56765 / BCRC 32924 / NRRL 11460 / Rut C-30</strain>
    </source>
</reference>
<feature type="binding site" evidence="9">
    <location>
        <position position="169"/>
    </location>
    <ligand>
        <name>a divalent metal cation</name>
        <dbReference type="ChEBI" id="CHEBI:60240"/>
    </ligand>
</feature>
<feature type="binding site" evidence="9">
    <location>
        <position position="52"/>
    </location>
    <ligand>
        <name>substrate</name>
    </ligand>
</feature>
<dbReference type="InterPro" id="IPR010329">
    <property type="entry name" value="3hydroanth_dOase"/>
</dbReference>
<dbReference type="HAMAP" id="MF_00825">
    <property type="entry name" value="3_HAO"/>
    <property type="match status" value="1"/>
</dbReference>
<protein>
    <recommendedName>
        <fullName evidence="9">3-hydroxyanthranilate 3,4-dioxygenase</fullName>
        <ecNumber evidence="9">1.13.11.6</ecNumber>
    </recommendedName>
    <alternativeName>
        <fullName evidence="9">3-hydroxyanthranilate oxygenase</fullName>
        <shortName evidence="9">3-HAO</shortName>
    </alternativeName>
    <alternativeName>
        <fullName evidence="9">3-hydroxyanthranilic acid dioxygenase</fullName>
        <shortName evidence="9">HAD</shortName>
    </alternativeName>
    <alternativeName>
        <fullName evidence="9">Biosynthesis of nicotinic acid protein 1</fullName>
    </alternativeName>
</protein>
<dbReference type="GO" id="GO:0019805">
    <property type="term" value="P:quinolinate biosynthetic process"/>
    <property type="evidence" value="ECO:0007669"/>
    <property type="project" value="UniProtKB-UniRule"/>
</dbReference>
<accession>A0A024RXM8</accession>
<comment type="function">
    <text evidence="2 9">Catalyzes the oxidative ring opening of 3-hydroxyanthranilate to 2-amino-3-carboxymuconate semialdehyde, which spontaneously cyclizes to quinolinate.</text>
</comment>
<proteinExistence type="inferred from homology"/>
<dbReference type="PANTHER" id="PTHR15497">
    <property type="entry name" value="3-HYDROXYANTHRANILATE 3,4-DIOXYGENASE"/>
    <property type="match status" value="1"/>
</dbReference>
<comment type="subcellular location">
    <subcellularLocation>
        <location evidence="9">Cytoplasm</location>
    </subcellularLocation>
</comment>
<evidence type="ECO:0000256" key="7">
    <source>
        <dbReference type="ARBA" id="ARBA00023002"/>
    </source>
</evidence>
<feature type="binding site" evidence="9">
    <location>
        <position position="94"/>
    </location>
    <ligand>
        <name>substrate</name>
    </ligand>
</feature>
<gene>
    <name evidence="9" type="primary">BNA1</name>
    <name evidence="10" type="ORF">M419DRAFT_93482</name>
</gene>
<comment type="similarity">
    <text evidence="9">Belongs to the 3-HAO family.</text>
</comment>
<keyword evidence="8 9" id="KW-0408">Iron</keyword>
<evidence type="ECO:0000256" key="1">
    <source>
        <dbReference type="ARBA" id="ARBA00001954"/>
    </source>
</evidence>